<evidence type="ECO:0000256" key="4">
    <source>
        <dbReference type="ARBA" id="ARBA00022833"/>
    </source>
</evidence>
<keyword evidence="4 6" id="KW-0862">Zinc</keyword>
<comment type="similarity">
    <text evidence="6">Belongs to the peptidase M3B family.</text>
</comment>
<dbReference type="InterPro" id="IPR045090">
    <property type="entry name" value="Pept_M3A_M3B"/>
</dbReference>
<dbReference type="InterPro" id="IPR001567">
    <property type="entry name" value="Pept_M3A_M3B_dom"/>
</dbReference>
<organism evidence="9 10">
    <name type="scientific">Lachnospira eligens</name>
    <dbReference type="NCBI Taxonomy" id="39485"/>
    <lineage>
        <taxon>Bacteria</taxon>
        <taxon>Bacillati</taxon>
        <taxon>Bacillota</taxon>
        <taxon>Clostridia</taxon>
        <taxon>Lachnospirales</taxon>
        <taxon>Lachnospiraceae</taxon>
        <taxon>Lachnospira</taxon>
    </lineage>
</organism>
<proteinExistence type="inferred from homology"/>
<evidence type="ECO:0000313" key="10">
    <source>
        <dbReference type="Proteomes" id="UP000095780"/>
    </source>
</evidence>
<dbReference type="InterPro" id="IPR042088">
    <property type="entry name" value="OligoPept_F_C"/>
</dbReference>
<feature type="domain" description="Oligopeptidase F N-terminal" evidence="8">
    <location>
        <begin position="111"/>
        <end position="180"/>
    </location>
</feature>
<dbReference type="Proteomes" id="UP000095780">
    <property type="component" value="Unassembled WGS sequence"/>
</dbReference>
<evidence type="ECO:0000256" key="6">
    <source>
        <dbReference type="RuleBase" id="RU368091"/>
    </source>
</evidence>
<dbReference type="InterPro" id="IPR013647">
    <property type="entry name" value="OligopepF_N_dom"/>
</dbReference>
<dbReference type="Gene3D" id="1.10.287.830">
    <property type="entry name" value="putative peptidase helix hairpin domain like"/>
    <property type="match status" value="1"/>
</dbReference>
<name>A0A174ZQ97_9FIRM</name>
<evidence type="ECO:0000256" key="1">
    <source>
        <dbReference type="ARBA" id="ARBA00022670"/>
    </source>
</evidence>
<dbReference type="PANTHER" id="PTHR11804">
    <property type="entry name" value="PROTEASE M3 THIMET OLIGOPEPTIDASE-RELATED"/>
    <property type="match status" value="1"/>
</dbReference>
<accession>A0A174ZQ97</accession>
<dbReference type="Gene3D" id="1.20.140.70">
    <property type="entry name" value="Oligopeptidase f, N-terminal domain"/>
    <property type="match status" value="1"/>
</dbReference>
<evidence type="ECO:0000256" key="3">
    <source>
        <dbReference type="ARBA" id="ARBA00022801"/>
    </source>
</evidence>
<dbReference type="Pfam" id="PF01432">
    <property type="entry name" value="Peptidase_M3"/>
    <property type="match status" value="1"/>
</dbReference>
<evidence type="ECO:0000256" key="5">
    <source>
        <dbReference type="ARBA" id="ARBA00023049"/>
    </source>
</evidence>
<dbReference type="Pfam" id="PF08439">
    <property type="entry name" value="Peptidase_M3_N"/>
    <property type="match status" value="1"/>
</dbReference>
<dbReference type="GO" id="GO:0006518">
    <property type="term" value="P:peptide metabolic process"/>
    <property type="evidence" value="ECO:0007669"/>
    <property type="project" value="TreeGrafter"/>
</dbReference>
<keyword evidence="3 6" id="KW-0378">Hydrolase</keyword>
<evidence type="ECO:0000259" key="8">
    <source>
        <dbReference type="Pfam" id="PF08439"/>
    </source>
</evidence>
<dbReference type="RefSeq" id="WP_055287770.1">
    <property type="nucleotide sequence ID" value="NZ_CABIXW010000006.1"/>
</dbReference>
<feature type="domain" description="Peptidase M3A/M3B catalytic" evidence="7">
    <location>
        <begin position="201"/>
        <end position="580"/>
    </location>
</feature>
<sequence>MPARSEIDDKFKWAVSDLYSSDEAWEKDYNSILELTDQPSELKGRMGESAGMLYKALKEYEQVEYITERVYVYAFMKYYEDTGNSKYQEISGKAQMAAMKVSEKYAFLEPELISIDADVLDKYISEDERLGMYKHFIDDCLAGKEHTLSEKEEALLAKASQMSTVPNEVFSKFNNADVKFGKVKRENGQEDELTNGNFATFMESHDRAVRKAAFEALYKQYGAYINTIAAAFYGNVKQAMFYADARGYKSTLNMYLDGSFIPENVYKNLIKTVNGNLDKMYCYVDIRKKALGVDELHFYDIYAPMVEDIDWKISYDEAKDIVVKALAPMGEEYVSHIKEGFNNGWVDVYENTGKRSGAFSWGAYGTHPYVFLNYSDTLNDVFTVIHEMGHAMHTYYSNANQPYIYAGYKIFVAEVASTCNEAILMQYMLKNTDDEKKKRYLLNHFFEQFKGTLYRQTMFAEFEMEAHAKAEQGEVLSAESLCAMYKKLNEKYFGPDMVIDDEIALEWARIPHFYTPFYVYQYATGYSAAIAISTKILAGDEQVIAGYRKFLSGGSSMHPIELLKLCGIDMTRPDVVQEALDVFGELLKQW</sequence>
<dbReference type="Gene3D" id="1.10.1370.20">
    <property type="entry name" value="Oligoendopeptidase f, C-terminal domain"/>
    <property type="match status" value="1"/>
</dbReference>
<keyword evidence="5 6" id="KW-0482">Metalloprotease</keyword>
<dbReference type="GO" id="GO:0046872">
    <property type="term" value="F:metal ion binding"/>
    <property type="evidence" value="ECO:0007669"/>
    <property type="project" value="UniProtKB-UniRule"/>
</dbReference>
<reference evidence="9 10" key="1">
    <citation type="submission" date="2015-09" db="EMBL/GenBank/DDBJ databases">
        <authorList>
            <consortium name="Pathogen Informatics"/>
        </authorList>
    </citation>
    <scope>NUCLEOTIDE SEQUENCE [LARGE SCALE GENOMIC DNA]</scope>
    <source>
        <strain evidence="9 10">2789STDY5834878</strain>
    </source>
</reference>
<dbReference type="GO" id="GO:0006508">
    <property type="term" value="P:proteolysis"/>
    <property type="evidence" value="ECO:0007669"/>
    <property type="project" value="UniProtKB-KW"/>
</dbReference>
<keyword evidence="1 6" id="KW-0645">Protease</keyword>
<comment type="function">
    <text evidence="6">Has oligopeptidase activity and degrades a variety of small bioactive peptides.</text>
</comment>
<dbReference type="NCBIfam" id="TIGR00181">
    <property type="entry name" value="pepF"/>
    <property type="match status" value="1"/>
</dbReference>
<protein>
    <recommendedName>
        <fullName evidence="6">Oligopeptidase F</fullName>
        <ecNumber evidence="6">3.4.24.-</ecNumber>
    </recommendedName>
</protein>
<dbReference type="AlphaFoldDB" id="A0A174ZQ97"/>
<dbReference type="InterPro" id="IPR004438">
    <property type="entry name" value="Peptidase_M3B"/>
</dbReference>
<evidence type="ECO:0000259" key="7">
    <source>
        <dbReference type="Pfam" id="PF01432"/>
    </source>
</evidence>
<gene>
    <name evidence="9" type="primary">pepF1</name>
    <name evidence="9" type="ORF">ERS852492_02196</name>
</gene>
<evidence type="ECO:0000256" key="2">
    <source>
        <dbReference type="ARBA" id="ARBA00022723"/>
    </source>
</evidence>
<keyword evidence="2 6" id="KW-0479">Metal-binding</keyword>
<dbReference type="EMBL" id="CZBV01000006">
    <property type="protein sequence ID" value="CUQ88172.1"/>
    <property type="molecule type" value="Genomic_DNA"/>
</dbReference>
<evidence type="ECO:0000313" key="9">
    <source>
        <dbReference type="EMBL" id="CUQ88172.1"/>
    </source>
</evidence>
<dbReference type="SUPFAM" id="SSF55486">
    <property type="entry name" value="Metalloproteases ('zincins'), catalytic domain"/>
    <property type="match status" value="1"/>
</dbReference>
<dbReference type="PANTHER" id="PTHR11804:SF84">
    <property type="entry name" value="SACCHAROLYSIN"/>
    <property type="match status" value="1"/>
</dbReference>
<comment type="cofactor">
    <cofactor evidence="6">
        <name>Zn(2+)</name>
        <dbReference type="ChEBI" id="CHEBI:29105"/>
    </cofactor>
    <text evidence="6">Binds 1 zinc ion.</text>
</comment>
<dbReference type="CDD" id="cd09608">
    <property type="entry name" value="M3B_PepF"/>
    <property type="match status" value="1"/>
</dbReference>
<dbReference type="GO" id="GO:0004222">
    <property type="term" value="F:metalloendopeptidase activity"/>
    <property type="evidence" value="ECO:0007669"/>
    <property type="project" value="UniProtKB-UniRule"/>
</dbReference>
<dbReference type="EC" id="3.4.24.-" evidence="6"/>